<sequence>MENYRINQRLGKGSQGSVYLVKHKDDGEDYVLKKIECNDEYEANKAFMEAKALDVLKHRFICGYKEFFVTWDKEQSAMFVCIVMDYYQMGDLDRVLKQNRSKHTSIEEMVLKKWIGQILEAVVFVHQKNIIHRDLKPSNILVTEDLDISIGDFGVSTIMSESRTKTRTTVGSMNWMAPEVLQRPYDERSDVWSMGCIFLEMATCGLLDYAQITHLLMDIKTKPQALEDILEQIAKIYNPSLCQAIRTMLRLNFQQRTTASELIELPYMQECLALNESPLLPGSKKNSPDKKTKKNTSEVPTDKGIEGILSFMEKNSNDPNSLFNALKTLLEYPSEELKLSQDAKRLVSELMRKHITKVNIQILACRLLAVLATEAHEENDILYSRQVISPVALAMKSHPSSVDLQAAATQLLMALSADESAASEIGRLGGVQDTLAALRNFPNNVEIAVNCCSAFWSLCIDEANAKIVTEERGLQDICQAMDTHMDTPHLMEAACSAIWSLSMEEENIEMMSDFGTIRLILLALKKHQEDARVVKNACMALATIVEADESYAYDVLRGDEDDPGCAILLDAFTHHRENEEVAENFACCVTELAQYYELKNEMKARNFDKALEDIQLKFALNPDVLHQIDEAATALGGERKVRSNSLRSRPRSARR</sequence>
<evidence type="ECO:0000256" key="8">
    <source>
        <dbReference type="ARBA" id="ARBA00048679"/>
    </source>
</evidence>
<evidence type="ECO:0000313" key="12">
    <source>
        <dbReference type="Proteomes" id="UP000594262"/>
    </source>
</evidence>
<keyword evidence="3" id="KW-0808">Transferase</keyword>
<dbReference type="EnsemblMetazoa" id="CLYHEMT013150.1">
    <property type="protein sequence ID" value="CLYHEMP013150.1"/>
    <property type="gene ID" value="CLYHEMG013150"/>
</dbReference>
<evidence type="ECO:0000256" key="2">
    <source>
        <dbReference type="ARBA" id="ARBA00022527"/>
    </source>
</evidence>
<organism evidence="11 12">
    <name type="scientific">Clytia hemisphaerica</name>
    <dbReference type="NCBI Taxonomy" id="252671"/>
    <lineage>
        <taxon>Eukaryota</taxon>
        <taxon>Metazoa</taxon>
        <taxon>Cnidaria</taxon>
        <taxon>Hydrozoa</taxon>
        <taxon>Hydroidolina</taxon>
        <taxon>Leptothecata</taxon>
        <taxon>Obeliida</taxon>
        <taxon>Clytiidae</taxon>
        <taxon>Clytia</taxon>
    </lineage>
</organism>
<name>A0A7M5WUA0_9CNID</name>
<evidence type="ECO:0000256" key="7">
    <source>
        <dbReference type="ARBA" id="ARBA00047899"/>
    </source>
</evidence>
<dbReference type="SMART" id="SM00220">
    <property type="entry name" value="S_TKc"/>
    <property type="match status" value="1"/>
</dbReference>
<keyword evidence="4" id="KW-0547">Nucleotide-binding</keyword>
<dbReference type="GeneID" id="136801019"/>
<keyword evidence="12" id="KW-1185">Reference proteome</keyword>
<dbReference type="OrthoDB" id="248923at2759"/>
<dbReference type="EC" id="2.7.11.1" evidence="1"/>
<evidence type="ECO:0000256" key="9">
    <source>
        <dbReference type="SAM" id="MobiDB-lite"/>
    </source>
</evidence>
<evidence type="ECO:0000256" key="6">
    <source>
        <dbReference type="ARBA" id="ARBA00022840"/>
    </source>
</evidence>
<dbReference type="SMART" id="SM00185">
    <property type="entry name" value="ARM"/>
    <property type="match status" value="3"/>
</dbReference>
<dbReference type="InterPro" id="IPR001245">
    <property type="entry name" value="Ser-Thr/Tyr_kinase_cat_dom"/>
</dbReference>
<dbReference type="Pfam" id="PF00069">
    <property type="entry name" value="Pkinase"/>
    <property type="match status" value="1"/>
</dbReference>
<evidence type="ECO:0000313" key="11">
    <source>
        <dbReference type="EnsemblMetazoa" id="CLYHEMP013150.1"/>
    </source>
</evidence>
<comment type="catalytic activity">
    <reaction evidence="7">
        <text>L-threonyl-[protein] + ATP = O-phospho-L-threonyl-[protein] + ADP + H(+)</text>
        <dbReference type="Rhea" id="RHEA:46608"/>
        <dbReference type="Rhea" id="RHEA-COMP:11060"/>
        <dbReference type="Rhea" id="RHEA-COMP:11605"/>
        <dbReference type="ChEBI" id="CHEBI:15378"/>
        <dbReference type="ChEBI" id="CHEBI:30013"/>
        <dbReference type="ChEBI" id="CHEBI:30616"/>
        <dbReference type="ChEBI" id="CHEBI:61977"/>
        <dbReference type="ChEBI" id="CHEBI:456216"/>
        <dbReference type="EC" id="2.7.11.1"/>
    </reaction>
</comment>
<evidence type="ECO:0000256" key="4">
    <source>
        <dbReference type="ARBA" id="ARBA00022741"/>
    </source>
</evidence>
<dbReference type="InterPro" id="IPR016024">
    <property type="entry name" value="ARM-type_fold"/>
</dbReference>
<dbReference type="PANTHER" id="PTHR24363:SF0">
    <property type="entry name" value="SERINE_THREONINE KINASE LIKE DOMAIN CONTAINING 1"/>
    <property type="match status" value="1"/>
</dbReference>
<dbReference type="InterPro" id="IPR011009">
    <property type="entry name" value="Kinase-like_dom_sf"/>
</dbReference>
<evidence type="ECO:0000256" key="5">
    <source>
        <dbReference type="ARBA" id="ARBA00022777"/>
    </source>
</evidence>
<evidence type="ECO:0000259" key="10">
    <source>
        <dbReference type="PROSITE" id="PS50011"/>
    </source>
</evidence>
<dbReference type="InterPro" id="IPR000719">
    <property type="entry name" value="Prot_kinase_dom"/>
</dbReference>
<dbReference type="Gene3D" id="1.25.10.10">
    <property type="entry name" value="Leucine-rich Repeat Variant"/>
    <property type="match status" value="1"/>
</dbReference>
<dbReference type="InterPro" id="IPR011989">
    <property type="entry name" value="ARM-like"/>
</dbReference>
<feature type="region of interest" description="Disordered" evidence="9">
    <location>
        <begin position="279"/>
        <end position="300"/>
    </location>
</feature>
<dbReference type="InterPro" id="IPR008271">
    <property type="entry name" value="Ser/Thr_kinase_AS"/>
</dbReference>
<dbReference type="GO" id="GO:0004674">
    <property type="term" value="F:protein serine/threonine kinase activity"/>
    <property type="evidence" value="ECO:0007669"/>
    <property type="project" value="UniProtKB-KW"/>
</dbReference>
<reference evidence="11" key="1">
    <citation type="submission" date="2021-01" db="UniProtKB">
        <authorList>
            <consortium name="EnsemblMetazoa"/>
        </authorList>
    </citation>
    <scope>IDENTIFICATION</scope>
</reference>
<dbReference type="AlphaFoldDB" id="A0A7M5WUA0"/>
<dbReference type="SUPFAM" id="SSF48371">
    <property type="entry name" value="ARM repeat"/>
    <property type="match status" value="1"/>
</dbReference>
<accession>A0A7M5WUA0</accession>
<dbReference type="Proteomes" id="UP000594262">
    <property type="component" value="Unplaced"/>
</dbReference>
<protein>
    <recommendedName>
        <fullName evidence="1">non-specific serine/threonine protein kinase</fullName>
        <ecNumber evidence="1">2.7.11.1</ecNumber>
    </recommendedName>
</protein>
<keyword evidence="5" id="KW-0418">Kinase</keyword>
<proteinExistence type="predicted"/>
<comment type="catalytic activity">
    <reaction evidence="8">
        <text>L-seryl-[protein] + ATP = O-phospho-L-seryl-[protein] + ADP + H(+)</text>
        <dbReference type="Rhea" id="RHEA:17989"/>
        <dbReference type="Rhea" id="RHEA-COMP:9863"/>
        <dbReference type="Rhea" id="RHEA-COMP:11604"/>
        <dbReference type="ChEBI" id="CHEBI:15378"/>
        <dbReference type="ChEBI" id="CHEBI:29999"/>
        <dbReference type="ChEBI" id="CHEBI:30616"/>
        <dbReference type="ChEBI" id="CHEBI:83421"/>
        <dbReference type="ChEBI" id="CHEBI:456216"/>
        <dbReference type="EC" id="2.7.11.1"/>
    </reaction>
</comment>
<feature type="domain" description="Protein kinase" evidence="10">
    <location>
        <begin position="4"/>
        <end position="268"/>
    </location>
</feature>
<dbReference type="PROSITE" id="PS00108">
    <property type="entry name" value="PROTEIN_KINASE_ST"/>
    <property type="match status" value="1"/>
</dbReference>
<dbReference type="PRINTS" id="PR00109">
    <property type="entry name" value="TYRKINASE"/>
</dbReference>
<dbReference type="SUPFAM" id="SSF56112">
    <property type="entry name" value="Protein kinase-like (PK-like)"/>
    <property type="match status" value="1"/>
</dbReference>
<dbReference type="InterPro" id="IPR000225">
    <property type="entry name" value="Armadillo"/>
</dbReference>
<keyword evidence="2" id="KW-0723">Serine/threonine-protein kinase</keyword>
<keyword evidence="6" id="KW-0067">ATP-binding</keyword>
<dbReference type="RefSeq" id="XP_066913740.1">
    <property type="nucleotide sequence ID" value="XM_067057639.1"/>
</dbReference>
<dbReference type="Gene3D" id="1.10.510.10">
    <property type="entry name" value="Transferase(Phosphotransferase) domain 1"/>
    <property type="match status" value="1"/>
</dbReference>
<evidence type="ECO:0000256" key="1">
    <source>
        <dbReference type="ARBA" id="ARBA00012513"/>
    </source>
</evidence>
<dbReference type="PANTHER" id="PTHR24363">
    <property type="entry name" value="SERINE/THREONINE PROTEIN KINASE"/>
    <property type="match status" value="1"/>
</dbReference>
<evidence type="ECO:0000256" key="3">
    <source>
        <dbReference type="ARBA" id="ARBA00022679"/>
    </source>
</evidence>
<dbReference type="PROSITE" id="PS50011">
    <property type="entry name" value="PROTEIN_KINASE_DOM"/>
    <property type="match status" value="1"/>
</dbReference>
<dbReference type="GO" id="GO:0005524">
    <property type="term" value="F:ATP binding"/>
    <property type="evidence" value="ECO:0007669"/>
    <property type="project" value="UniProtKB-KW"/>
</dbReference>